<dbReference type="PANTHER" id="PTHR42718:SF42">
    <property type="entry name" value="EXPORT PROTEIN"/>
    <property type="match status" value="1"/>
</dbReference>
<keyword evidence="3 5" id="KW-1133">Transmembrane helix</keyword>
<organism evidence="7 8">
    <name type="scientific">Nocardioides marmoriginsengisoli</name>
    <dbReference type="NCBI Taxonomy" id="661483"/>
    <lineage>
        <taxon>Bacteria</taxon>
        <taxon>Bacillati</taxon>
        <taxon>Actinomycetota</taxon>
        <taxon>Actinomycetes</taxon>
        <taxon>Propionibacteriales</taxon>
        <taxon>Nocardioidaceae</taxon>
        <taxon>Nocardioides</taxon>
    </lineage>
</organism>
<feature type="transmembrane region" description="Helical" evidence="5">
    <location>
        <begin position="80"/>
        <end position="100"/>
    </location>
</feature>
<keyword evidence="2 5" id="KW-0812">Transmembrane</keyword>
<dbReference type="GO" id="GO:0005886">
    <property type="term" value="C:plasma membrane"/>
    <property type="evidence" value="ECO:0007669"/>
    <property type="project" value="UniProtKB-SubCell"/>
</dbReference>
<evidence type="ECO:0000313" key="8">
    <source>
        <dbReference type="Proteomes" id="UP000267128"/>
    </source>
</evidence>
<feature type="transmembrane region" description="Helical" evidence="5">
    <location>
        <begin position="301"/>
        <end position="321"/>
    </location>
</feature>
<keyword evidence="8" id="KW-1185">Reference proteome</keyword>
<dbReference type="CDD" id="cd17321">
    <property type="entry name" value="MFS_MMR_MDR_like"/>
    <property type="match status" value="1"/>
</dbReference>
<gene>
    <name evidence="7" type="ORF">EFK50_01825</name>
</gene>
<feature type="transmembrane region" description="Helical" evidence="5">
    <location>
        <begin position="49"/>
        <end position="68"/>
    </location>
</feature>
<dbReference type="AlphaFoldDB" id="A0A3N0CQS5"/>
<dbReference type="Gene3D" id="1.20.1250.20">
    <property type="entry name" value="MFS general substrate transporter like domains"/>
    <property type="match status" value="1"/>
</dbReference>
<dbReference type="InterPro" id="IPR011701">
    <property type="entry name" value="MFS"/>
</dbReference>
<dbReference type="PANTHER" id="PTHR42718">
    <property type="entry name" value="MAJOR FACILITATOR SUPERFAMILY MULTIDRUG TRANSPORTER MFSC"/>
    <property type="match status" value="1"/>
</dbReference>
<name>A0A3N0CQS5_9ACTN</name>
<dbReference type="InterPro" id="IPR036259">
    <property type="entry name" value="MFS_trans_sf"/>
</dbReference>
<dbReference type="PROSITE" id="PS50850">
    <property type="entry name" value="MFS"/>
    <property type="match status" value="1"/>
</dbReference>
<feature type="transmembrane region" description="Helical" evidence="5">
    <location>
        <begin position="200"/>
        <end position="219"/>
    </location>
</feature>
<reference evidence="7 8" key="1">
    <citation type="submission" date="2018-11" db="EMBL/GenBank/DDBJ databases">
        <authorList>
            <person name="Li F."/>
        </authorList>
    </citation>
    <scope>NUCLEOTIDE SEQUENCE [LARGE SCALE GENOMIC DNA]</scope>
    <source>
        <strain evidence="7 8">Gsoil 097</strain>
    </source>
</reference>
<feature type="transmembrane region" description="Helical" evidence="5">
    <location>
        <begin position="139"/>
        <end position="161"/>
    </location>
</feature>
<evidence type="ECO:0000256" key="2">
    <source>
        <dbReference type="ARBA" id="ARBA00022692"/>
    </source>
</evidence>
<dbReference type="Proteomes" id="UP000267128">
    <property type="component" value="Unassembled WGS sequence"/>
</dbReference>
<evidence type="ECO:0000256" key="1">
    <source>
        <dbReference type="ARBA" id="ARBA00004651"/>
    </source>
</evidence>
<keyword evidence="4 5" id="KW-0472">Membrane</keyword>
<feature type="transmembrane region" description="Helical" evidence="5">
    <location>
        <begin position="268"/>
        <end position="289"/>
    </location>
</feature>
<sequence>MAELLELRSSRGRLTLATVILGSGIAMLDGTVVNIAARTIGEDLDAGLASVQWVLNGYLLSMAALILVGSSLGDRHGRRLMYVVGVGAFGVASVLCAFAQNAEQLIAFRVLQGVAAALLTPGSLALIQASFRPEDRPAAIGSWAGISGVATAIGPFLGGFLVEHAGWRWIFAINVPLCLAVLWLSRYVPESRDEEETAPFDVPGALVGTFALGLLTYLLTSWRDISSGIALAGVVVVLGACVAFVLLERRPGAMAPVELFASRVFTAANLMTFLVYGALGAVLFLLVLQLQVTSGYTPLEAGVSTLPLTVVMLLFSSRAAVMAARTGPRFPMTFGPLVCAVGVVLLAFIDADASYVVHVFPGMLLFAIGLTMLVSPLTTAVLAAAPDRHAGVASGINNAVARAGSLLAVAAFPALVGLSGADYQDPVALTDGFRNGQLLCAGLLAAGGIVSWIGLRPDVDDPDAEKIEA</sequence>
<dbReference type="GO" id="GO:0022857">
    <property type="term" value="F:transmembrane transporter activity"/>
    <property type="evidence" value="ECO:0007669"/>
    <property type="project" value="InterPro"/>
</dbReference>
<comment type="caution">
    <text evidence="7">The sequence shown here is derived from an EMBL/GenBank/DDBJ whole genome shotgun (WGS) entry which is preliminary data.</text>
</comment>
<feature type="transmembrane region" description="Helical" evidence="5">
    <location>
        <begin position="106"/>
        <end position="127"/>
    </location>
</feature>
<evidence type="ECO:0000256" key="5">
    <source>
        <dbReference type="SAM" id="Phobius"/>
    </source>
</evidence>
<evidence type="ECO:0000313" key="7">
    <source>
        <dbReference type="EMBL" id="RNL65807.1"/>
    </source>
</evidence>
<dbReference type="Gene3D" id="1.20.1720.10">
    <property type="entry name" value="Multidrug resistance protein D"/>
    <property type="match status" value="1"/>
</dbReference>
<dbReference type="OrthoDB" id="7375466at2"/>
<feature type="transmembrane region" description="Helical" evidence="5">
    <location>
        <begin position="225"/>
        <end position="247"/>
    </location>
</feature>
<feature type="transmembrane region" description="Helical" evidence="5">
    <location>
        <begin position="396"/>
        <end position="416"/>
    </location>
</feature>
<feature type="transmembrane region" description="Helical" evidence="5">
    <location>
        <begin position="12"/>
        <end position="37"/>
    </location>
</feature>
<evidence type="ECO:0000259" key="6">
    <source>
        <dbReference type="PROSITE" id="PS50850"/>
    </source>
</evidence>
<dbReference type="Pfam" id="PF07690">
    <property type="entry name" value="MFS_1"/>
    <property type="match status" value="1"/>
</dbReference>
<protein>
    <submittedName>
        <fullName evidence="7">MFS transporter</fullName>
    </submittedName>
</protein>
<dbReference type="EMBL" id="RJSE01000002">
    <property type="protein sequence ID" value="RNL65807.1"/>
    <property type="molecule type" value="Genomic_DNA"/>
</dbReference>
<proteinExistence type="predicted"/>
<dbReference type="InterPro" id="IPR020846">
    <property type="entry name" value="MFS_dom"/>
</dbReference>
<evidence type="ECO:0000256" key="3">
    <source>
        <dbReference type="ARBA" id="ARBA00022989"/>
    </source>
</evidence>
<feature type="transmembrane region" description="Helical" evidence="5">
    <location>
        <begin position="333"/>
        <end position="351"/>
    </location>
</feature>
<evidence type="ECO:0000256" key="4">
    <source>
        <dbReference type="ARBA" id="ARBA00023136"/>
    </source>
</evidence>
<feature type="transmembrane region" description="Helical" evidence="5">
    <location>
        <begin position="436"/>
        <end position="455"/>
    </location>
</feature>
<feature type="domain" description="Major facilitator superfamily (MFS) profile" evidence="6">
    <location>
        <begin position="15"/>
        <end position="460"/>
    </location>
</feature>
<feature type="transmembrane region" description="Helical" evidence="5">
    <location>
        <begin position="167"/>
        <end position="188"/>
    </location>
</feature>
<dbReference type="SUPFAM" id="SSF103473">
    <property type="entry name" value="MFS general substrate transporter"/>
    <property type="match status" value="1"/>
</dbReference>
<feature type="transmembrane region" description="Helical" evidence="5">
    <location>
        <begin position="363"/>
        <end position="384"/>
    </location>
</feature>
<accession>A0A3N0CQS5</accession>
<comment type="subcellular location">
    <subcellularLocation>
        <location evidence="1">Cell membrane</location>
        <topology evidence="1">Multi-pass membrane protein</topology>
    </subcellularLocation>
</comment>